<dbReference type="InterPro" id="IPR036465">
    <property type="entry name" value="vWFA_dom_sf"/>
</dbReference>
<organism evidence="2 3">
    <name type="scientific">Actinophytocola xanthii</name>
    <dbReference type="NCBI Taxonomy" id="1912961"/>
    <lineage>
        <taxon>Bacteria</taxon>
        <taxon>Bacillati</taxon>
        <taxon>Actinomycetota</taxon>
        <taxon>Actinomycetes</taxon>
        <taxon>Pseudonocardiales</taxon>
        <taxon>Pseudonocardiaceae</taxon>
    </lineage>
</organism>
<dbReference type="STRING" id="1912961.BU204_13330"/>
<feature type="domain" description="VWFA" evidence="1">
    <location>
        <begin position="5"/>
        <end position="181"/>
    </location>
</feature>
<comment type="caution">
    <text evidence="2">The sequence shown here is derived from an EMBL/GenBank/DDBJ whole genome shotgun (WGS) entry which is preliminary data.</text>
</comment>
<evidence type="ECO:0000313" key="2">
    <source>
        <dbReference type="EMBL" id="OLF17070.1"/>
    </source>
</evidence>
<dbReference type="Gene3D" id="3.40.50.410">
    <property type="entry name" value="von Willebrand factor, type A domain"/>
    <property type="match status" value="1"/>
</dbReference>
<protein>
    <recommendedName>
        <fullName evidence="1">VWFA domain-containing protein</fullName>
    </recommendedName>
</protein>
<dbReference type="SMART" id="SM00327">
    <property type="entry name" value="VWA"/>
    <property type="match status" value="1"/>
</dbReference>
<dbReference type="Proteomes" id="UP000185596">
    <property type="component" value="Unassembled WGS sequence"/>
</dbReference>
<keyword evidence="3" id="KW-1185">Reference proteome</keyword>
<dbReference type="AlphaFoldDB" id="A0A1Q8CRT8"/>
<reference evidence="2 3" key="1">
    <citation type="submission" date="2016-12" db="EMBL/GenBank/DDBJ databases">
        <title>The draft genome sequence of Actinophytocola sp. 11-183.</title>
        <authorList>
            <person name="Wang W."/>
            <person name="Yuan L."/>
        </authorList>
    </citation>
    <scope>NUCLEOTIDE SEQUENCE [LARGE SCALE GENOMIC DNA]</scope>
    <source>
        <strain evidence="2 3">11-183</strain>
    </source>
</reference>
<dbReference type="SUPFAM" id="SSF53300">
    <property type="entry name" value="vWA-like"/>
    <property type="match status" value="1"/>
</dbReference>
<dbReference type="RefSeq" id="WP_075125961.1">
    <property type="nucleotide sequence ID" value="NZ_MSIE01000021.1"/>
</dbReference>
<dbReference type="OrthoDB" id="9806395at2"/>
<dbReference type="EMBL" id="MSIE01000021">
    <property type="protein sequence ID" value="OLF17070.1"/>
    <property type="molecule type" value="Genomic_DNA"/>
</dbReference>
<accession>A0A1Q8CRT8</accession>
<evidence type="ECO:0000259" key="1">
    <source>
        <dbReference type="SMART" id="SM00327"/>
    </source>
</evidence>
<dbReference type="InterPro" id="IPR002035">
    <property type="entry name" value="VWF_A"/>
</dbReference>
<dbReference type="Pfam" id="PF00092">
    <property type="entry name" value="VWA"/>
    <property type="match status" value="1"/>
</dbReference>
<proteinExistence type="predicted"/>
<evidence type="ECO:0000313" key="3">
    <source>
        <dbReference type="Proteomes" id="UP000185596"/>
    </source>
</evidence>
<gene>
    <name evidence="2" type="ORF">BU204_13330</name>
</gene>
<name>A0A1Q8CRT8_9PSEU</name>
<sequence>MPEQILPFYVVCDQSYSMADHVDGLNDGLRELHRAVGTDPVVADKTRFCLIGFSGDAEVLQPLCALSDVVGIADLVVSPATSFGAAFTVLRETIERDVGRLKSAGHRVYRPAVFFLSDGQPTDPGTWPAAYDRLVDPAWHLRPNIIAFGIGDADEETIRRVGTVRAFMSQGGLGPGLALHEFARALTSSVVSSGEVTEAGDLVLRIPRTVSGFTALQVDQV</sequence>